<proteinExistence type="predicted"/>
<dbReference type="EMBL" id="JAODUP010001291">
    <property type="protein sequence ID" value="KAK2140603.1"/>
    <property type="molecule type" value="Genomic_DNA"/>
</dbReference>
<evidence type="ECO:0000313" key="2">
    <source>
        <dbReference type="Proteomes" id="UP001208570"/>
    </source>
</evidence>
<comment type="caution">
    <text evidence="1">The sequence shown here is derived from an EMBL/GenBank/DDBJ whole genome shotgun (WGS) entry which is preliminary data.</text>
</comment>
<name>A0AAD9MQQ0_9ANNE</name>
<sequence length="75" mass="8153">MREWLYAVMATDLCTCVNFMPGSVTATVHVEADATFMNPSDIFSMAKSFISTSSNTDPRTNKAEATSIIIGNRSV</sequence>
<gene>
    <name evidence="1" type="ORF">LSH36_1291g00044</name>
</gene>
<reference evidence="1" key="1">
    <citation type="journal article" date="2023" name="Mol. Biol. Evol.">
        <title>Third-Generation Sequencing Reveals the Adaptive Role of the Epigenome in Three Deep-Sea Polychaetes.</title>
        <authorList>
            <person name="Perez M."/>
            <person name="Aroh O."/>
            <person name="Sun Y."/>
            <person name="Lan Y."/>
            <person name="Juniper S.K."/>
            <person name="Young C.R."/>
            <person name="Angers B."/>
            <person name="Qian P.Y."/>
        </authorList>
    </citation>
    <scope>NUCLEOTIDE SEQUENCE</scope>
    <source>
        <strain evidence="1">P08H-3</strain>
    </source>
</reference>
<dbReference type="AlphaFoldDB" id="A0AAD9MQQ0"/>
<dbReference type="Proteomes" id="UP001208570">
    <property type="component" value="Unassembled WGS sequence"/>
</dbReference>
<protein>
    <submittedName>
        <fullName evidence="1">Uncharacterized protein</fullName>
    </submittedName>
</protein>
<keyword evidence="2" id="KW-1185">Reference proteome</keyword>
<evidence type="ECO:0000313" key="1">
    <source>
        <dbReference type="EMBL" id="KAK2140603.1"/>
    </source>
</evidence>
<accession>A0AAD9MQQ0</accession>
<organism evidence="1 2">
    <name type="scientific">Paralvinella palmiformis</name>
    <dbReference type="NCBI Taxonomy" id="53620"/>
    <lineage>
        <taxon>Eukaryota</taxon>
        <taxon>Metazoa</taxon>
        <taxon>Spiralia</taxon>
        <taxon>Lophotrochozoa</taxon>
        <taxon>Annelida</taxon>
        <taxon>Polychaeta</taxon>
        <taxon>Sedentaria</taxon>
        <taxon>Canalipalpata</taxon>
        <taxon>Terebellida</taxon>
        <taxon>Terebelliformia</taxon>
        <taxon>Alvinellidae</taxon>
        <taxon>Paralvinella</taxon>
    </lineage>
</organism>